<dbReference type="PROSITE" id="PS50088">
    <property type="entry name" value="ANK_REPEAT"/>
    <property type="match status" value="5"/>
</dbReference>
<dbReference type="PROSITE" id="PS50297">
    <property type="entry name" value="ANK_REP_REGION"/>
    <property type="match status" value="4"/>
</dbReference>
<organism evidence="4 5">
    <name type="scientific">Acrasis kona</name>
    <dbReference type="NCBI Taxonomy" id="1008807"/>
    <lineage>
        <taxon>Eukaryota</taxon>
        <taxon>Discoba</taxon>
        <taxon>Heterolobosea</taxon>
        <taxon>Tetramitia</taxon>
        <taxon>Eutetramitia</taxon>
        <taxon>Acrasidae</taxon>
        <taxon>Acrasis</taxon>
    </lineage>
</organism>
<accession>A0AAW2ZBA5</accession>
<dbReference type="InterPro" id="IPR002110">
    <property type="entry name" value="Ankyrin_rpt"/>
</dbReference>
<proteinExistence type="predicted"/>
<dbReference type="SUPFAM" id="SSF48403">
    <property type="entry name" value="Ankyrin repeat"/>
    <property type="match status" value="1"/>
</dbReference>
<dbReference type="SMART" id="SM00248">
    <property type="entry name" value="ANK"/>
    <property type="match status" value="8"/>
</dbReference>
<evidence type="ECO:0000256" key="2">
    <source>
        <dbReference type="ARBA" id="ARBA00023043"/>
    </source>
</evidence>
<gene>
    <name evidence="4" type="ORF">AKO1_001698</name>
</gene>
<keyword evidence="5" id="KW-1185">Reference proteome</keyword>
<dbReference type="Proteomes" id="UP001431209">
    <property type="component" value="Unassembled WGS sequence"/>
</dbReference>
<dbReference type="PANTHER" id="PTHR24198:SF194">
    <property type="entry name" value="INVERSIN-A"/>
    <property type="match status" value="1"/>
</dbReference>
<dbReference type="AlphaFoldDB" id="A0AAW2ZBA5"/>
<keyword evidence="1" id="KW-0677">Repeat</keyword>
<dbReference type="InterPro" id="IPR036770">
    <property type="entry name" value="Ankyrin_rpt-contain_sf"/>
</dbReference>
<dbReference type="EMBL" id="JAOPGA020001192">
    <property type="protein sequence ID" value="KAL0485961.1"/>
    <property type="molecule type" value="Genomic_DNA"/>
</dbReference>
<sequence>MDGYLRFMLSGKAHTDVKKVREYIDGGCNINLKFMMGEKLSGTILHWSVRHGFQELVEVLLRKGSNVEETTSGVSITPLAMAVTLKLYEIVRLLLYHNADVNAEFENGITAMHGAAANGDLSMVRLLLEHGFIASKHPLLMHRAVSSGSFDIVKLFSEAKCPVDELDYNGFAPIHVAAQVAHYKILFFLIDVAKANPLLITSPNCSTILHLCCTKTTILSVLQKILSYGLDTEVADKDGSTPLIISVIHKSLNNVRLLVKLGADLSASDFNGDTAFHIAARNKTNDIGRFLFESEADVYQTNNDGISPYDLVDDIIREKIITERVQGDIENYVLEMEKIISAQRYRIAKLENTVSTQGERIVKIEEKNLELEKCLSEVYKFIQKK</sequence>
<feature type="repeat" description="ANK" evidence="3">
    <location>
        <begin position="40"/>
        <end position="72"/>
    </location>
</feature>
<name>A0AAW2ZBA5_9EUKA</name>
<dbReference type="Gene3D" id="1.25.40.20">
    <property type="entry name" value="Ankyrin repeat-containing domain"/>
    <property type="match status" value="2"/>
</dbReference>
<evidence type="ECO:0000256" key="1">
    <source>
        <dbReference type="ARBA" id="ARBA00022737"/>
    </source>
</evidence>
<reference evidence="4 5" key="1">
    <citation type="submission" date="2024-03" db="EMBL/GenBank/DDBJ databases">
        <title>The Acrasis kona genome and developmental transcriptomes reveal deep origins of eukaryotic multicellular pathways.</title>
        <authorList>
            <person name="Sheikh S."/>
            <person name="Fu C.-J."/>
            <person name="Brown M.W."/>
            <person name="Baldauf S.L."/>
        </authorList>
    </citation>
    <scope>NUCLEOTIDE SEQUENCE [LARGE SCALE GENOMIC DNA]</scope>
    <source>
        <strain evidence="4 5">ATCC MYA-3509</strain>
    </source>
</reference>
<feature type="repeat" description="ANK" evidence="3">
    <location>
        <begin position="238"/>
        <end position="270"/>
    </location>
</feature>
<evidence type="ECO:0000256" key="3">
    <source>
        <dbReference type="PROSITE-ProRule" id="PRU00023"/>
    </source>
</evidence>
<evidence type="ECO:0000313" key="4">
    <source>
        <dbReference type="EMBL" id="KAL0485961.1"/>
    </source>
</evidence>
<evidence type="ECO:0000313" key="5">
    <source>
        <dbReference type="Proteomes" id="UP001431209"/>
    </source>
</evidence>
<keyword evidence="2 3" id="KW-0040">ANK repeat</keyword>
<dbReference type="PANTHER" id="PTHR24198">
    <property type="entry name" value="ANKYRIN REPEAT AND PROTEIN KINASE DOMAIN-CONTAINING PROTEIN"/>
    <property type="match status" value="1"/>
</dbReference>
<feature type="repeat" description="ANK" evidence="3">
    <location>
        <begin position="271"/>
        <end position="303"/>
    </location>
</feature>
<feature type="repeat" description="ANK" evidence="3">
    <location>
        <begin position="107"/>
        <end position="131"/>
    </location>
</feature>
<dbReference type="Pfam" id="PF12796">
    <property type="entry name" value="Ank_2"/>
    <property type="match status" value="3"/>
</dbReference>
<comment type="caution">
    <text evidence="4">The sequence shown here is derived from an EMBL/GenBank/DDBJ whole genome shotgun (WGS) entry which is preliminary data.</text>
</comment>
<feature type="repeat" description="ANK" evidence="3">
    <location>
        <begin position="74"/>
        <end position="106"/>
    </location>
</feature>
<protein>
    <submittedName>
        <fullName evidence="4">Ankyrin</fullName>
    </submittedName>
</protein>